<dbReference type="EMBL" id="CAMXCT010002837">
    <property type="protein sequence ID" value="CAI4000790.1"/>
    <property type="molecule type" value="Genomic_DNA"/>
</dbReference>
<organism evidence="2">
    <name type="scientific">Cladocopium goreaui</name>
    <dbReference type="NCBI Taxonomy" id="2562237"/>
    <lineage>
        <taxon>Eukaryota</taxon>
        <taxon>Sar</taxon>
        <taxon>Alveolata</taxon>
        <taxon>Dinophyceae</taxon>
        <taxon>Suessiales</taxon>
        <taxon>Symbiodiniaceae</taxon>
        <taxon>Cladocopium</taxon>
    </lineage>
</organism>
<evidence type="ECO:0000313" key="3">
    <source>
        <dbReference type="EMBL" id="CAI3994898.1"/>
    </source>
</evidence>
<evidence type="ECO:0000313" key="2">
    <source>
        <dbReference type="EMBL" id="CAI3980017.1"/>
    </source>
</evidence>
<proteinExistence type="predicted"/>
<feature type="compositionally biased region" description="Basic and acidic residues" evidence="1">
    <location>
        <begin position="24"/>
        <end position="52"/>
    </location>
</feature>
<feature type="region of interest" description="Disordered" evidence="1">
    <location>
        <begin position="1"/>
        <end position="52"/>
    </location>
</feature>
<dbReference type="EMBL" id="CAMXCT020000531">
    <property type="protein sequence ID" value="CAL1133392.1"/>
    <property type="molecule type" value="Genomic_DNA"/>
</dbReference>
<reference evidence="2" key="1">
    <citation type="submission" date="2022-10" db="EMBL/GenBank/DDBJ databases">
        <authorList>
            <person name="Chen Y."/>
            <person name="Dougan E. K."/>
            <person name="Chan C."/>
            <person name="Rhodes N."/>
            <person name="Thang M."/>
        </authorList>
    </citation>
    <scope>NUCLEOTIDE SEQUENCE</scope>
</reference>
<dbReference type="EMBL" id="CAMXCT010000531">
    <property type="protein sequence ID" value="CAI3980017.1"/>
    <property type="molecule type" value="Genomic_DNA"/>
</dbReference>
<gene>
    <name evidence="3" type="ORF">C1SCF055_LOCUS21511</name>
    <name evidence="4" type="ORF">C1SCF055_LOCUS26881</name>
    <name evidence="5" type="ORF">C1SCF055_LOCUS42095</name>
    <name evidence="2" type="ORF">C1SCF055_LOCUS7930</name>
</gene>
<name>A0A9P1FMZ1_9DINO</name>
<dbReference type="EMBL" id="CAMXCT020002837">
    <property type="protein sequence ID" value="CAL1154165.1"/>
    <property type="molecule type" value="Genomic_DNA"/>
</dbReference>
<dbReference type="EMBL" id="CAMXCT010002006">
    <property type="protein sequence ID" value="CAI3994898.1"/>
    <property type="molecule type" value="Genomic_DNA"/>
</dbReference>
<dbReference type="EMBL" id="CAMXCT020002006">
    <property type="protein sequence ID" value="CAL1148273.1"/>
    <property type="molecule type" value="Genomic_DNA"/>
</dbReference>
<dbReference type="EMBL" id="CAMXCT030000531">
    <property type="protein sequence ID" value="CAL4767329.1"/>
    <property type="molecule type" value="Genomic_DNA"/>
</dbReference>
<dbReference type="EMBL" id="CAMXCT010006635">
    <property type="protein sequence ID" value="CAI4017453.1"/>
    <property type="molecule type" value="Genomic_DNA"/>
</dbReference>
<reference evidence="6 7" key="2">
    <citation type="submission" date="2024-05" db="EMBL/GenBank/DDBJ databases">
        <authorList>
            <person name="Chen Y."/>
            <person name="Shah S."/>
            <person name="Dougan E. K."/>
            <person name="Thang M."/>
            <person name="Chan C."/>
        </authorList>
    </citation>
    <scope>NUCLEOTIDE SEQUENCE [LARGE SCALE GENOMIC DNA]</scope>
</reference>
<dbReference type="EMBL" id="CAMXCT020006635">
    <property type="protein sequence ID" value="CAL1170828.1"/>
    <property type="molecule type" value="Genomic_DNA"/>
</dbReference>
<protein>
    <submittedName>
        <fullName evidence="2">Uncharacterized protein</fullName>
    </submittedName>
</protein>
<evidence type="ECO:0000313" key="5">
    <source>
        <dbReference type="EMBL" id="CAI4017453.1"/>
    </source>
</evidence>
<dbReference type="EMBL" id="CAMXCT030002837">
    <property type="protein sequence ID" value="CAL4788102.1"/>
    <property type="molecule type" value="Genomic_DNA"/>
</dbReference>
<dbReference type="EMBL" id="CAMXCT030002006">
    <property type="protein sequence ID" value="CAL4782210.1"/>
    <property type="molecule type" value="Genomic_DNA"/>
</dbReference>
<keyword evidence="7" id="KW-1185">Reference proteome</keyword>
<evidence type="ECO:0000313" key="6">
    <source>
        <dbReference type="EMBL" id="CAL4767329.1"/>
    </source>
</evidence>
<evidence type="ECO:0000313" key="4">
    <source>
        <dbReference type="EMBL" id="CAI4000790.1"/>
    </source>
</evidence>
<evidence type="ECO:0000313" key="7">
    <source>
        <dbReference type="Proteomes" id="UP001152797"/>
    </source>
</evidence>
<evidence type="ECO:0000256" key="1">
    <source>
        <dbReference type="SAM" id="MobiDB-lite"/>
    </source>
</evidence>
<sequence length="334" mass="37344">MPVLKRPASASGLPSMKKPASHSSIKDVVSELKDSQKHDEDKEGSEEVARDKQKAQKFHKMLNQGSLPEHIVHMYNIEAKKSKDGARAFQTRLINSLFQKNKDGTFSVQTEKHEFQEYRKIYHQSIAKDKTEALPRTIMLASHFGGNEALMKKALDNGELVSKVDKQSNVEYLQFRKLTNAEVRGNEEGEHVAGSKKLSREQAHSLASVMAKLKWKFELSKAGGADEKQLEDANEIPDKVKKLAAKAKDACERLLKDGSKLVGQPETQKLIKDGYKTLSTHINNLNTLLMFNELPDKATINTHSLENFIGTIAQDVDQYHGEVQAAKARAKAKS</sequence>
<comment type="caution">
    <text evidence="2">The sequence shown here is derived from an EMBL/GenBank/DDBJ whole genome shotgun (WGS) entry which is preliminary data.</text>
</comment>
<dbReference type="Proteomes" id="UP001152797">
    <property type="component" value="Unassembled WGS sequence"/>
</dbReference>
<dbReference type="EMBL" id="CAMXCT030006635">
    <property type="protein sequence ID" value="CAL4804765.1"/>
    <property type="molecule type" value="Genomic_DNA"/>
</dbReference>
<dbReference type="AlphaFoldDB" id="A0A9P1FMZ1"/>
<accession>A0A9P1FMZ1</accession>